<dbReference type="RefSeq" id="WP_111422341.1">
    <property type="nucleotide sequence ID" value="NZ_NPEX01000361.1"/>
</dbReference>
<dbReference type="AlphaFoldDB" id="A0A327KSR4"/>
<sequence length="216" mass="24571">MAERPVFVPHEYGKRLVDVITIQFTWHKGMAISQKRKNIAELHGSAIKRGLAHLLEVSTKSESELGRRLSAFSLMFSVLGKTASVESIYQGSKVFESGGPYTDLYFKTSREAQGDNRLRMSGNLIRFEFEDKHYPLTPPTAFYDWLYLNALYRDSELKECILEFNGFTDIAFNPNKSLNCQARSCATFVALTKRGQIDDAVESFEFFTDTLKHASL</sequence>
<dbReference type="InterPro" id="IPR053913">
    <property type="entry name" value="NADAR-DarT1"/>
</dbReference>
<proteinExistence type="predicted"/>
<dbReference type="Proteomes" id="UP000249130">
    <property type="component" value="Unassembled WGS sequence"/>
</dbReference>
<accession>A0A327KSR4</accession>
<dbReference type="Pfam" id="PF22397">
    <property type="entry name" value="NADAR-DarT1"/>
    <property type="match status" value="1"/>
</dbReference>
<name>A0A327KSR4_9BRAD</name>
<reference evidence="1 2" key="1">
    <citation type="submission" date="2017-07" db="EMBL/GenBank/DDBJ databases">
        <title>Draft Genome Sequences of Select Purple Nonsulfur Bacteria.</title>
        <authorList>
            <person name="Lasarre B."/>
            <person name="Mckinlay J.B."/>
        </authorList>
    </citation>
    <scope>NUCLEOTIDE SEQUENCE [LARGE SCALE GENOMIC DNA]</scope>
    <source>
        <strain evidence="1 2">DSM 5909</strain>
    </source>
</reference>
<comment type="caution">
    <text evidence="1">The sequence shown here is derived from an EMBL/GenBank/DDBJ whole genome shotgun (WGS) entry which is preliminary data.</text>
</comment>
<evidence type="ECO:0000313" key="2">
    <source>
        <dbReference type="Proteomes" id="UP000249130"/>
    </source>
</evidence>
<organism evidence="1 2">
    <name type="scientific">Rhodoplanes roseus</name>
    <dbReference type="NCBI Taxonomy" id="29409"/>
    <lineage>
        <taxon>Bacteria</taxon>
        <taxon>Pseudomonadati</taxon>
        <taxon>Pseudomonadota</taxon>
        <taxon>Alphaproteobacteria</taxon>
        <taxon>Hyphomicrobiales</taxon>
        <taxon>Nitrobacteraceae</taxon>
        <taxon>Rhodoplanes</taxon>
    </lineage>
</organism>
<protein>
    <submittedName>
        <fullName evidence="1">Uncharacterized protein</fullName>
    </submittedName>
</protein>
<dbReference type="EMBL" id="NPEX01000361">
    <property type="protein sequence ID" value="RAI38428.1"/>
    <property type="molecule type" value="Genomic_DNA"/>
</dbReference>
<dbReference type="OrthoDB" id="3255715at2"/>
<gene>
    <name evidence="1" type="ORF">CH341_27860</name>
</gene>
<keyword evidence="2" id="KW-1185">Reference proteome</keyword>
<evidence type="ECO:0000313" key="1">
    <source>
        <dbReference type="EMBL" id="RAI38428.1"/>
    </source>
</evidence>